<dbReference type="EMBL" id="JAWLKB010000048">
    <property type="protein sequence ID" value="MDV6271467.1"/>
    <property type="molecule type" value="Genomic_DNA"/>
</dbReference>
<evidence type="ECO:0000256" key="4">
    <source>
        <dbReference type="ARBA" id="ARBA00023136"/>
    </source>
</evidence>
<name>A0ABU4C4N4_RHOGO</name>
<evidence type="ECO:0000313" key="7">
    <source>
        <dbReference type="Proteomes" id="UP001185927"/>
    </source>
</evidence>
<evidence type="ECO:0000256" key="5">
    <source>
        <dbReference type="SAM" id="Phobius"/>
    </source>
</evidence>
<proteinExistence type="predicted"/>
<comment type="caution">
    <text evidence="6">The sequence shown here is derived from an EMBL/GenBank/DDBJ whole genome shotgun (WGS) entry which is preliminary data.</text>
</comment>
<evidence type="ECO:0000256" key="1">
    <source>
        <dbReference type="ARBA" id="ARBA00004141"/>
    </source>
</evidence>
<sequence>MNIALWIVAGLLALVFVAAGASKVVGKREKMIEKTPYVQDFPQWAVRAIGVAEVLGAIALIVPAFIGSVAVLVPIAAVALALVMVGAVVTHLRRGEGISAAAPAIVLALLALFVAWGRFGTYGF</sequence>
<dbReference type="Pfam" id="PF13564">
    <property type="entry name" value="DoxX_2"/>
    <property type="match status" value="1"/>
</dbReference>
<comment type="subcellular location">
    <subcellularLocation>
        <location evidence="1">Membrane</location>
        <topology evidence="1">Multi-pass membrane protein</topology>
    </subcellularLocation>
</comment>
<gene>
    <name evidence="6" type="ORF">R3Q16_33205</name>
</gene>
<feature type="transmembrane region" description="Helical" evidence="5">
    <location>
        <begin position="44"/>
        <end position="62"/>
    </location>
</feature>
<dbReference type="InterPro" id="IPR032808">
    <property type="entry name" value="DoxX"/>
</dbReference>
<evidence type="ECO:0000313" key="6">
    <source>
        <dbReference type="EMBL" id="MDV6271467.1"/>
    </source>
</evidence>
<keyword evidence="2 5" id="KW-0812">Transmembrane</keyword>
<reference evidence="6 7" key="1">
    <citation type="submission" date="2023-10" db="EMBL/GenBank/DDBJ databases">
        <title>Development of a sustainable strategy for remediation of hydrocarbon-contaminated territories based on the waste exchange concept.</title>
        <authorList>
            <person name="Krivoruchko A."/>
        </authorList>
    </citation>
    <scope>NUCLEOTIDE SEQUENCE [LARGE SCALE GENOMIC DNA]</scope>
    <source>
        <strain evidence="6 7">IEGM 1203</strain>
    </source>
</reference>
<dbReference type="RefSeq" id="WP_317545933.1">
    <property type="nucleotide sequence ID" value="NZ_JAWLKB010000048.1"/>
</dbReference>
<protein>
    <submittedName>
        <fullName evidence="6">DoxX family protein</fullName>
    </submittedName>
</protein>
<keyword evidence="4 5" id="KW-0472">Membrane</keyword>
<feature type="transmembrane region" description="Helical" evidence="5">
    <location>
        <begin position="69"/>
        <end position="92"/>
    </location>
</feature>
<keyword evidence="7" id="KW-1185">Reference proteome</keyword>
<dbReference type="Proteomes" id="UP001185927">
    <property type="component" value="Unassembled WGS sequence"/>
</dbReference>
<feature type="transmembrane region" description="Helical" evidence="5">
    <location>
        <begin position="98"/>
        <end position="119"/>
    </location>
</feature>
<keyword evidence="3 5" id="KW-1133">Transmembrane helix</keyword>
<accession>A0ABU4C4N4</accession>
<organism evidence="6 7">
    <name type="scientific">Rhodococcus globerulus</name>
    <dbReference type="NCBI Taxonomy" id="33008"/>
    <lineage>
        <taxon>Bacteria</taxon>
        <taxon>Bacillati</taxon>
        <taxon>Actinomycetota</taxon>
        <taxon>Actinomycetes</taxon>
        <taxon>Mycobacteriales</taxon>
        <taxon>Nocardiaceae</taxon>
        <taxon>Rhodococcus</taxon>
    </lineage>
</organism>
<evidence type="ECO:0000256" key="2">
    <source>
        <dbReference type="ARBA" id="ARBA00022692"/>
    </source>
</evidence>
<evidence type="ECO:0000256" key="3">
    <source>
        <dbReference type="ARBA" id="ARBA00022989"/>
    </source>
</evidence>